<organism evidence="2 3">
    <name type="scientific">Streptococcus dysgalactiae subsp. dysgalactiae</name>
    <dbReference type="NCBI Taxonomy" id="99822"/>
    <lineage>
        <taxon>Bacteria</taxon>
        <taxon>Bacillati</taxon>
        <taxon>Bacillota</taxon>
        <taxon>Bacilli</taxon>
        <taxon>Lactobacillales</taxon>
        <taxon>Streptococcaceae</taxon>
        <taxon>Streptococcus</taxon>
    </lineage>
</organism>
<evidence type="ECO:0000313" key="2">
    <source>
        <dbReference type="EMBL" id="QGH01829.1"/>
    </source>
</evidence>
<dbReference type="Proteomes" id="UP000347383">
    <property type="component" value="Chromosome"/>
</dbReference>
<dbReference type="GO" id="GO:0016758">
    <property type="term" value="F:hexosyltransferase activity"/>
    <property type="evidence" value="ECO:0007669"/>
    <property type="project" value="UniProtKB-ARBA"/>
</dbReference>
<dbReference type="AlphaFoldDB" id="A0A9X7X851"/>
<feature type="domain" description="Glycosyltransferase 2-like" evidence="1">
    <location>
        <begin position="4"/>
        <end position="131"/>
    </location>
</feature>
<dbReference type="PANTHER" id="PTHR22916:SF3">
    <property type="entry name" value="UDP-GLCNAC:BETAGAL BETA-1,3-N-ACETYLGLUCOSAMINYLTRANSFERASE-LIKE PROTEIN 1"/>
    <property type="match status" value="1"/>
</dbReference>
<dbReference type="Pfam" id="PF00535">
    <property type="entry name" value="Glycos_transf_2"/>
    <property type="match status" value="1"/>
</dbReference>
<accession>A0A9X7X851</accession>
<dbReference type="InterPro" id="IPR029044">
    <property type="entry name" value="Nucleotide-diphossugar_trans"/>
</dbReference>
<dbReference type="PANTHER" id="PTHR22916">
    <property type="entry name" value="GLYCOSYLTRANSFERASE"/>
    <property type="match status" value="1"/>
</dbReference>
<dbReference type="EMBL" id="CP033165">
    <property type="protein sequence ID" value="QGH01829.1"/>
    <property type="molecule type" value="Genomic_DNA"/>
</dbReference>
<protein>
    <submittedName>
        <fullName evidence="2">Glycosyltransferase</fullName>
    </submittedName>
</protein>
<reference evidence="2 3" key="1">
    <citation type="submission" date="2018-10" db="EMBL/GenBank/DDBJ databases">
        <title>Comparative Genomics Analysis of the Streptococcus dysgalactiae subspecies dysgalactiae.</title>
        <authorList>
            <person name="Koh T.H."/>
            <person name="Abdul Rahman N."/>
            <person name="Sessions O.M."/>
        </authorList>
    </citation>
    <scope>NUCLEOTIDE SEQUENCE [LARGE SCALE GENOMIC DNA]</scope>
    <source>
        <strain evidence="2 3">DB60705-15</strain>
    </source>
</reference>
<proteinExistence type="predicted"/>
<name>A0A9X7X851_STRDY</name>
<dbReference type="Gene3D" id="3.90.550.10">
    <property type="entry name" value="Spore Coat Polysaccharide Biosynthesis Protein SpsA, Chain A"/>
    <property type="match status" value="1"/>
</dbReference>
<gene>
    <name evidence="2" type="ORF">EA457_04330</name>
</gene>
<dbReference type="RefSeq" id="WP_154412777.1">
    <property type="nucleotide sequence ID" value="NZ_CP033165.1"/>
</dbReference>
<evidence type="ECO:0000313" key="3">
    <source>
        <dbReference type="Proteomes" id="UP000347383"/>
    </source>
</evidence>
<evidence type="ECO:0000259" key="1">
    <source>
        <dbReference type="Pfam" id="PF00535"/>
    </source>
</evidence>
<sequence>MEVSIIIPVYNAEKTLVKCMESVLSQTFSDFEIILINDGSKDNSINIMTYYEEKYPNIVVIDKCNEGASVTRNIGMDIAKGKYIIFIDSDDYIDSDYVETLYKEITTNQLDIVISGIKMVDSQGKIKNITKLGETEWSRYVVTSPCTRIFKKHFLEEHNLRFLDYTMEDIHFNAVAFSKTEKIKTIPYVGYNNFINMASTTRTSHRGITSKIDLLYLFSQMNNELEPTELVTFLYKKVYIYYLLYSGRYSSADRFINEHKRIKSWVTQHHLVSLLSPFDKMVREEKLKNKLIIYIFERLERFHLINLFAKLYCKK</sequence>
<dbReference type="CDD" id="cd00761">
    <property type="entry name" value="Glyco_tranf_GTA_type"/>
    <property type="match status" value="1"/>
</dbReference>
<dbReference type="SUPFAM" id="SSF53448">
    <property type="entry name" value="Nucleotide-diphospho-sugar transferases"/>
    <property type="match status" value="1"/>
</dbReference>
<dbReference type="InterPro" id="IPR001173">
    <property type="entry name" value="Glyco_trans_2-like"/>
</dbReference>